<dbReference type="InterPro" id="IPR013766">
    <property type="entry name" value="Thioredoxin_domain"/>
</dbReference>
<evidence type="ECO:0000313" key="3">
    <source>
        <dbReference type="EMBL" id="RDW17242.1"/>
    </source>
</evidence>
<dbReference type="OrthoDB" id="25753at2"/>
<dbReference type="InterPro" id="IPR050553">
    <property type="entry name" value="Thioredoxin_ResA/DsbE_sf"/>
</dbReference>
<feature type="domain" description="Thioredoxin" evidence="2">
    <location>
        <begin position="32"/>
        <end position="169"/>
    </location>
</feature>
<dbReference type="Gene3D" id="3.40.30.10">
    <property type="entry name" value="Glutaredoxin"/>
    <property type="match status" value="1"/>
</dbReference>
<keyword evidence="1" id="KW-1015">Disulfide bond</keyword>
<keyword evidence="4" id="KW-1185">Reference proteome</keyword>
<accession>A0A3D8PNJ8</accession>
<organism evidence="3 4">
    <name type="scientific">Oceanobacillus chungangensis</name>
    <dbReference type="NCBI Taxonomy" id="1229152"/>
    <lineage>
        <taxon>Bacteria</taxon>
        <taxon>Bacillati</taxon>
        <taxon>Bacillota</taxon>
        <taxon>Bacilli</taxon>
        <taxon>Bacillales</taxon>
        <taxon>Bacillaceae</taxon>
        <taxon>Oceanobacillus</taxon>
    </lineage>
</organism>
<dbReference type="CDD" id="cd02966">
    <property type="entry name" value="TlpA_like_family"/>
    <property type="match status" value="1"/>
</dbReference>
<dbReference type="PANTHER" id="PTHR42852">
    <property type="entry name" value="THIOL:DISULFIDE INTERCHANGE PROTEIN DSBE"/>
    <property type="match status" value="1"/>
</dbReference>
<sequence length="169" mass="19145">MVKKLILMIIFSTIISWFGFADISKAADEVGTEIGNVAPDFEIQTLDGETVNLQHFRGKRVILNFWATWCPPCRVEMPDMQKLHENEDIIVLAVNLTDSEISQKDVKTFVNEFGLTFPIGLDKTGGISELYKINPIPTTIMIDSDGKIRFKFFGAMSYDTMTEELEKLD</sequence>
<dbReference type="Pfam" id="PF00578">
    <property type="entry name" value="AhpC-TSA"/>
    <property type="match status" value="1"/>
</dbReference>
<reference evidence="4" key="1">
    <citation type="submission" date="2017-11" db="EMBL/GenBank/DDBJ databases">
        <authorList>
            <person name="Zhu W."/>
        </authorList>
    </citation>
    <scope>NUCLEOTIDE SEQUENCE [LARGE SCALE GENOMIC DNA]</scope>
    <source>
        <strain evidence="4">CAU 1051</strain>
    </source>
</reference>
<evidence type="ECO:0000313" key="4">
    <source>
        <dbReference type="Proteomes" id="UP000256520"/>
    </source>
</evidence>
<gene>
    <name evidence="3" type="ORF">CWR45_12665</name>
</gene>
<dbReference type="GO" id="GO:0016491">
    <property type="term" value="F:oxidoreductase activity"/>
    <property type="evidence" value="ECO:0007669"/>
    <property type="project" value="InterPro"/>
</dbReference>
<proteinExistence type="predicted"/>
<evidence type="ECO:0000259" key="2">
    <source>
        <dbReference type="PROSITE" id="PS51352"/>
    </source>
</evidence>
<name>A0A3D8PNJ8_9BACI</name>
<dbReference type="EMBL" id="PIOD01000014">
    <property type="protein sequence ID" value="RDW17242.1"/>
    <property type="molecule type" value="Genomic_DNA"/>
</dbReference>
<dbReference type="InterPro" id="IPR036249">
    <property type="entry name" value="Thioredoxin-like_sf"/>
</dbReference>
<comment type="caution">
    <text evidence="3">The sequence shown here is derived from an EMBL/GenBank/DDBJ whole genome shotgun (WGS) entry which is preliminary data.</text>
</comment>
<dbReference type="PANTHER" id="PTHR42852:SF13">
    <property type="entry name" value="PROTEIN DIPZ"/>
    <property type="match status" value="1"/>
</dbReference>
<dbReference type="InterPro" id="IPR000866">
    <property type="entry name" value="AhpC/TSA"/>
</dbReference>
<dbReference type="InterPro" id="IPR017937">
    <property type="entry name" value="Thioredoxin_CS"/>
</dbReference>
<dbReference type="SUPFAM" id="SSF52833">
    <property type="entry name" value="Thioredoxin-like"/>
    <property type="match status" value="1"/>
</dbReference>
<dbReference type="PROSITE" id="PS00194">
    <property type="entry name" value="THIOREDOXIN_1"/>
    <property type="match status" value="1"/>
</dbReference>
<dbReference type="RefSeq" id="WP_115750253.1">
    <property type="nucleotide sequence ID" value="NZ_PIOD01000014.1"/>
</dbReference>
<evidence type="ECO:0000256" key="1">
    <source>
        <dbReference type="ARBA" id="ARBA00023157"/>
    </source>
</evidence>
<dbReference type="GO" id="GO:0016209">
    <property type="term" value="F:antioxidant activity"/>
    <property type="evidence" value="ECO:0007669"/>
    <property type="project" value="InterPro"/>
</dbReference>
<dbReference type="Proteomes" id="UP000256520">
    <property type="component" value="Unassembled WGS sequence"/>
</dbReference>
<protein>
    <submittedName>
        <fullName evidence="3">Thiol:disulfide interchange protein</fullName>
    </submittedName>
</protein>
<dbReference type="PROSITE" id="PS51352">
    <property type="entry name" value="THIOREDOXIN_2"/>
    <property type="match status" value="1"/>
</dbReference>
<dbReference type="AlphaFoldDB" id="A0A3D8PNJ8"/>